<gene>
    <name evidence="2" type="ORF">ENS64_14340</name>
</gene>
<evidence type="ECO:0000313" key="2">
    <source>
        <dbReference type="EMBL" id="HGT40421.1"/>
    </source>
</evidence>
<dbReference type="AlphaFoldDB" id="A0A7C4QJL0"/>
<evidence type="ECO:0000256" key="1">
    <source>
        <dbReference type="SAM" id="MobiDB-lite"/>
    </source>
</evidence>
<reference evidence="2" key="1">
    <citation type="journal article" date="2020" name="mSystems">
        <title>Genome- and Community-Level Interaction Insights into Carbon Utilization and Element Cycling Functions of Hydrothermarchaeota in Hydrothermal Sediment.</title>
        <authorList>
            <person name="Zhou Z."/>
            <person name="Liu Y."/>
            <person name="Xu W."/>
            <person name="Pan J."/>
            <person name="Luo Z.H."/>
            <person name="Li M."/>
        </authorList>
    </citation>
    <scope>NUCLEOTIDE SEQUENCE [LARGE SCALE GENOMIC DNA]</scope>
    <source>
        <strain evidence="2">SpSt-508</strain>
    </source>
</reference>
<sequence>MLDATTAVWGMAGLLAAGLIAVGWRVRAAVRETGLDRWAAAAWMSRPAPVPDDQPLEVFVAICDHFEPEWGGCDPATALARVREWRAAYPRLFDAFRDARGRPPQHTFFFPQDQYRPEYLDLLKELVDAGYGDVDIHLHHHDDTPQGLREKLSEFRDTLFHRHELLRRDPRTGHIVYGFIHGNWALCNSRRDGRWCGVDQEIPILLETGCYADFTFPSAPSDTQPPLINRIYYAVDRPGQRRSHEAGVDAAVGRTPPPNSLLLIQGPLAFDFTRCKWGFLPKIENGDLLASHPPSIRRLPVWLGTGIVVRGCPNWRFIKLHTHGCKAANQRMWLSETAQRFHADLARFQQQHPRIRIHYVTAWEMAQLVHAAEQGIHLDAVLGPGSNPHRSRNLEPEQAPAAV</sequence>
<protein>
    <submittedName>
        <fullName evidence="2">Uncharacterized protein</fullName>
    </submittedName>
</protein>
<name>A0A7C4QJL0_9PLAN</name>
<accession>A0A7C4QJL0</accession>
<organism evidence="2">
    <name type="scientific">Schlesneria paludicola</name>
    <dbReference type="NCBI Taxonomy" id="360056"/>
    <lineage>
        <taxon>Bacteria</taxon>
        <taxon>Pseudomonadati</taxon>
        <taxon>Planctomycetota</taxon>
        <taxon>Planctomycetia</taxon>
        <taxon>Planctomycetales</taxon>
        <taxon>Planctomycetaceae</taxon>
        <taxon>Schlesneria</taxon>
    </lineage>
</organism>
<comment type="caution">
    <text evidence="2">The sequence shown here is derived from an EMBL/GenBank/DDBJ whole genome shotgun (WGS) entry which is preliminary data.</text>
</comment>
<feature type="region of interest" description="Disordered" evidence="1">
    <location>
        <begin position="382"/>
        <end position="403"/>
    </location>
</feature>
<proteinExistence type="predicted"/>
<dbReference type="EMBL" id="DSVQ01000016">
    <property type="protein sequence ID" value="HGT40421.1"/>
    <property type="molecule type" value="Genomic_DNA"/>
</dbReference>